<name>A0A0K2VG50_LEPSM</name>
<dbReference type="EMBL" id="HACA01031545">
    <property type="protein sequence ID" value="CDW48906.1"/>
    <property type="molecule type" value="Transcribed_RNA"/>
</dbReference>
<dbReference type="AlphaFoldDB" id="A0A0K2VG50"/>
<protein>
    <submittedName>
        <fullName evidence="1">Uncharacterized protein</fullName>
    </submittedName>
</protein>
<proteinExistence type="predicted"/>
<evidence type="ECO:0000313" key="1">
    <source>
        <dbReference type="EMBL" id="CDW48906.1"/>
    </source>
</evidence>
<reference evidence="1" key="1">
    <citation type="submission" date="2014-05" db="EMBL/GenBank/DDBJ databases">
        <authorList>
            <person name="Chronopoulou M."/>
        </authorList>
    </citation>
    <scope>NUCLEOTIDE SEQUENCE</scope>
    <source>
        <tissue evidence="1">Whole organism</tissue>
    </source>
</reference>
<accession>A0A0K2VG50</accession>
<sequence>MTRRMIYQKTKYILCILGGILQVGNFQEAPTTIPIQMNDPVPPLNPCKSNPCQNGICSIDYENR</sequence>
<organism evidence="1">
    <name type="scientific">Lepeophtheirus salmonis</name>
    <name type="common">Salmon louse</name>
    <name type="synonym">Caligus salmonis</name>
    <dbReference type="NCBI Taxonomy" id="72036"/>
    <lineage>
        <taxon>Eukaryota</taxon>
        <taxon>Metazoa</taxon>
        <taxon>Ecdysozoa</taxon>
        <taxon>Arthropoda</taxon>
        <taxon>Crustacea</taxon>
        <taxon>Multicrustacea</taxon>
        <taxon>Hexanauplia</taxon>
        <taxon>Copepoda</taxon>
        <taxon>Siphonostomatoida</taxon>
        <taxon>Caligidae</taxon>
        <taxon>Lepeophtheirus</taxon>
    </lineage>
</organism>
<dbReference type="OrthoDB" id="283575at2759"/>